<comment type="similarity">
    <text evidence="1 6">Belongs to the acylphosphatase family.</text>
</comment>
<dbReference type="AlphaFoldDB" id="A0A3S1K5T9"/>
<dbReference type="PANTHER" id="PTHR47268">
    <property type="entry name" value="ACYLPHOSPHATASE"/>
    <property type="match status" value="1"/>
</dbReference>
<feature type="active site" evidence="5">
    <location>
        <position position="64"/>
    </location>
</feature>
<dbReference type="Gene3D" id="3.30.70.100">
    <property type="match status" value="1"/>
</dbReference>
<evidence type="ECO:0000256" key="5">
    <source>
        <dbReference type="PROSITE-ProRule" id="PRU00520"/>
    </source>
</evidence>
<accession>A0A3S1K5T9</accession>
<evidence type="ECO:0000256" key="3">
    <source>
        <dbReference type="ARBA" id="ARBA00015991"/>
    </source>
</evidence>
<comment type="catalytic activity">
    <reaction evidence="4 5">
        <text>an acyl phosphate + H2O = a carboxylate + phosphate + H(+)</text>
        <dbReference type="Rhea" id="RHEA:14965"/>
        <dbReference type="ChEBI" id="CHEBI:15377"/>
        <dbReference type="ChEBI" id="CHEBI:15378"/>
        <dbReference type="ChEBI" id="CHEBI:29067"/>
        <dbReference type="ChEBI" id="CHEBI:43474"/>
        <dbReference type="ChEBI" id="CHEBI:59918"/>
        <dbReference type="EC" id="3.6.1.7"/>
    </reaction>
</comment>
<dbReference type="InterPro" id="IPR036046">
    <property type="entry name" value="Acylphosphatase-like_dom_sf"/>
</dbReference>
<reference evidence="8 9" key="1">
    <citation type="submission" date="2018-12" db="EMBL/GenBank/DDBJ databases">
        <authorList>
            <person name="Sun L."/>
            <person name="Chen Z."/>
        </authorList>
    </citation>
    <scope>NUCLEOTIDE SEQUENCE [LARGE SCALE GENOMIC DNA]</scope>
    <source>
        <strain evidence="8 9">DSM 15890</strain>
    </source>
</reference>
<dbReference type="InterPro" id="IPR017968">
    <property type="entry name" value="Acylphosphatase_CS"/>
</dbReference>
<organism evidence="8 9">
    <name type="scientific">Paenibacillus anaericanus</name>
    <dbReference type="NCBI Taxonomy" id="170367"/>
    <lineage>
        <taxon>Bacteria</taxon>
        <taxon>Bacillati</taxon>
        <taxon>Bacillota</taxon>
        <taxon>Bacilli</taxon>
        <taxon>Bacillales</taxon>
        <taxon>Paenibacillaceae</taxon>
        <taxon>Paenibacillus</taxon>
    </lineage>
</organism>
<dbReference type="Proteomes" id="UP000279446">
    <property type="component" value="Unassembled WGS sequence"/>
</dbReference>
<name>A0A3S1K5T9_9BACL</name>
<dbReference type="Pfam" id="PF00708">
    <property type="entry name" value="Acylphosphatase"/>
    <property type="match status" value="1"/>
</dbReference>
<evidence type="ECO:0000256" key="4">
    <source>
        <dbReference type="ARBA" id="ARBA00047645"/>
    </source>
</evidence>
<gene>
    <name evidence="8" type="ORF">EJP82_17970</name>
</gene>
<protein>
    <recommendedName>
        <fullName evidence="3 5">acylphosphatase</fullName>
        <ecNumber evidence="2 5">3.6.1.7</ecNumber>
    </recommendedName>
</protein>
<dbReference type="EMBL" id="RZNY01000015">
    <property type="protein sequence ID" value="RUT44501.1"/>
    <property type="molecule type" value="Genomic_DNA"/>
</dbReference>
<feature type="domain" description="Acylphosphatase-like" evidence="7">
    <location>
        <begin position="31"/>
        <end position="117"/>
    </location>
</feature>
<dbReference type="GO" id="GO:0003998">
    <property type="term" value="F:acylphosphatase activity"/>
    <property type="evidence" value="ECO:0007669"/>
    <property type="project" value="UniProtKB-EC"/>
</dbReference>
<evidence type="ECO:0000256" key="1">
    <source>
        <dbReference type="ARBA" id="ARBA00005614"/>
    </source>
</evidence>
<dbReference type="RefSeq" id="WP_127193446.1">
    <property type="nucleotide sequence ID" value="NZ_JAUSSS010000002.1"/>
</dbReference>
<comment type="caution">
    <text evidence="8">The sequence shown here is derived from an EMBL/GenBank/DDBJ whole genome shotgun (WGS) entry which is preliminary data.</text>
</comment>
<sequence length="117" mass="13615">MSVFKKLRNEYVIWHANRIKFPKFSPSPIVRKKVSFSGRVQKVGFRLEIYSIAERMKLTGWVKNLEDGSVEVEFQGEELQISFLVHCMQSLKRASVKKLTIIDLPISDGEENFIIVR</sequence>
<evidence type="ECO:0000256" key="2">
    <source>
        <dbReference type="ARBA" id="ARBA00012150"/>
    </source>
</evidence>
<dbReference type="InterPro" id="IPR001792">
    <property type="entry name" value="Acylphosphatase-like_dom"/>
</dbReference>
<evidence type="ECO:0000256" key="6">
    <source>
        <dbReference type="RuleBase" id="RU004168"/>
    </source>
</evidence>
<proteinExistence type="inferred from homology"/>
<dbReference type="PANTHER" id="PTHR47268:SF4">
    <property type="entry name" value="ACYLPHOSPHATASE"/>
    <property type="match status" value="1"/>
</dbReference>
<dbReference type="PROSITE" id="PS00151">
    <property type="entry name" value="ACYLPHOSPHATASE_2"/>
    <property type="match status" value="1"/>
</dbReference>
<dbReference type="OrthoDB" id="9808093at2"/>
<dbReference type="EC" id="3.6.1.7" evidence="2 5"/>
<evidence type="ECO:0000313" key="9">
    <source>
        <dbReference type="Proteomes" id="UP000279446"/>
    </source>
</evidence>
<feature type="active site" evidence="5">
    <location>
        <position position="46"/>
    </location>
</feature>
<evidence type="ECO:0000259" key="7">
    <source>
        <dbReference type="PROSITE" id="PS51160"/>
    </source>
</evidence>
<dbReference type="SUPFAM" id="SSF54975">
    <property type="entry name" value="Acylphosphatase/BLUF domain-like"/>
    <property type="match status" value="1"/>
</dbReference>
<dbReference type="InterPro" id="IPR020456">
    <property type="entry name" value="Acylphosphatase"/>
</dbReference>
<keyword evidence="5" id="KW-0378">Hydrolase</keyword>
<keyword evidence="9" id="KW-1185">Reference proteome</keyword>
<evidence type="ECO:0000313" key="8">
    <source>
        <dbReference type="EMBL" id="RUT44501.1"/>
    </source>
</evidence>
<dbReference type="PROSITE" id="PS51160">
    <property type="entry name" value="ACYLPHOSPHATASE_3"/>
    <property type="match status" value="1"/>
</dbReference>